<dbReference type="InterPro" id="IPR006680">
    <property type="entry name" value="Amidohydro-rel"/>
</dbReference>
<dbReference type="Gene3D" id="3.30.110.90">
    <property type="entry name" value="Amidohydrolase"/>
    <property type="match status" value="1"/>
</dbReference>
<protein>
    <submittedName>
        <fullName evidence="2">Imidazolonepropionase</fullName>
    </submittedName>
</protein>
<dbReference type="Pfam" id="PF01979">
    <property type="entry name" value="Amidohydro_1"/>
    <property type="match status" value="1"/>
</dbReference>
<dbReference type="InterPro" id="IPR011059">
    <property type="entry name" value="Metal-dep_hydrolase_composite"/>
</dbReference>
<dbReference type="InterPro" id="IPR008979">
    <property type="entry name" value="Galactose-bd-like_sf"/>
</dbReference>
<dbReference type="PANTHER" id="PTHR43135:SF3">
    <property type="entry name" value="ALPHA-D-RIBOSE 1-METHYLPHOSPHONATE 5-TRIPHOSPHATE DIPHOSPHATASE"/>
    <property type="match status" value="1"/>
</dbReference>
<name>A0A1M5MCF3_9ALTE</name>
<dbReference type="SUPFAM" id="SSF51338">
    <property type="entry name" value="Composite domain of metallo-dependent hydrolases"/>
    <property type="match status" value="1"/>
</dbReference>
<dbReference type="GO" id="GO:0016810">
    <property type="term" value="F:hydrolase activity, acting on carbon-nitrogen (but not peptide) bonds"/>
    <property type="evidence" value="ECO:0007669"/>
    <property type="project" value="InterPro"/>
</dbReference>
<dbReference type="STRING" id="634436.SAMN05216361_2981"/>
<dbReference type="Proteomes" id="UP000184520">
    <property type="component" value="Unassembled WGS sequence"/>
</dbReference>
<reference evidence="3" key="1">
    <citation type="submission" date="2016-11" db="EMBL/GenBank/DDBJ databases">
        <authorList>
            <person name="Varghese N."/>
            <person name="Submissions S."/>
        </authorList>
    </citation>
    <scope>NUCLEOTIDE SEQUENCE [LARGE SCALE GENOMIC DNA]</scope>
    <source>
        <strain evidence="3">CGMCC 1.8995</strain>
    </source>
</reference>
<gene>
    <name evidence="2" type="ORF">SAMN05216361_2981</name>
</gene>
<evidence type="ECO:0000259" key="1">
    <source>
        <dbReference type="Pfam" id="PF01979"/>
    </source>
</evidence>
<sequence>MRFSFIVIAGIALVGIFLSVLPTPEVSPVPTDNDARLASWPASERYQIVNVTVFDGQQWHEHASLSIEDGRIAEPFERTNTSDIEQIDGQGAYIIPGLIDAHTHSWGNALKQSLEYGVTTTLDMFTDLRFFTPKSAERNALSPRQEADLFSSGVLVTSAGGHGTEYGIEIPTIASADDADAFVAARLAEGSDYIKIVYDASASDAGHKGRFTSIDYATLNAVVKSAHAHNVLAVVHVMDLLSAEHAAKAGADGLVHTFGGTRASDELIAQMTSQNMFVIPTLSILASIAGEGRGRALVSDSAFSGNISADVEYAIVHDIASSRISDDYFAIALGNTRRMHEAGIQIMAGTDAPNQGTAHGISLHDELALLVDSGLSPTDALKAATYLPYSRFAIGERGTLQPGARADFILLERDPREDIRHTQSIRAIVKSGFRVPSIFETEVETGETPESGLVSQFESDLLPQLGNQFVVSTDNIMQGDSTAAITHVEAGCGGSGALRVEGRIGRQFPYPWAGTFLMFGESVSSGYNLSNFKRIVFDVKGTPGQFRLMVMNPQTARPSEVSFNVTSECQSVSIALADIGGVDWRNVAGIGWVAGGSTPEFAFELDNIEFE</sequence>
<evidence type="ECO:0000313" key="3">
    <source>
        <dbReference type="Proteomes" id="UP000184520"/>
    </source>
</evidence>
<dbReference type="PANTHER" id="PTHR43135">
    <property type="entry name" value="ALPHA-D-RIBOSE 1-METHYLPHOSPHONATE 5-TRIPHOSPHATE DIPHOSPHATASE"/>
    <property type="match status" value="1"/>
</dbReference>
<dbReference type="OrthoDB" id="9776455at2"/>
<dbReference type="SUPFAM" id="SSF49785">
    <property type="entry name" value="Galactose-binding domain-like"/>
    <property type="match status" value="1"/>
</dbReference>
<evidence type="ECO:0000313" key="2">
    <source>
        <dbReference type="EMBL" id="SHG74946.1"/>
    </source>
</evidence>
<dbReference type="Gene3D" id="1.20.58.520">
    <property type="entry name" value="Amidohydrolase"/>
    <property type="match status" value="1"/>
</dbReference>
<dbReference type="InterPro" id="IPR032466">
    <property type="entry name" value="Metal_Hydrolase"/>
</dbReference>
<dbReference type="EMBL" id="FQWD01000004">
    <property type="protein sequence ID" value="SHG74946.1"/>
    <property type="molecule type" value="Genomic_DNA"/>
</dbReference>
<dbReference type="AlphaFoldDB" id="A0A1M5MCF3"/>
<dbReference type="Gene3D" id="3.40.50.10910">
    <property type="entry name" value="Amidohydrolase"/>
    <property type="match status" value="1"/>
</dbReference>
<dbReference type="RefSeq" id="WP_073323771.1">
    <property type="nucleotide sequence ID" value="NZ_FQWD01000004.1"/>
</dbReference>
<organism evidence="2 3">
    <name type="scientific">Marisediminitalea aggregata</name>
    <dbReference type="NCBI Taxonomy" id="634436"/>
    <lineage>
        <taxon>Bacteria</taxon>
        <taxon>Pseudomonadati</taxon>
        <taxon>Pseudomonadota</taxon>
        <taxon>Gammaproteobacteria</taxon>
        <taxon>Alteromonadales</taxon>
        <taxon>Alteromonadaceae</taxon>
        <taxon>Marisediminitalea</taxon>
    </lineage>
</organism>
<dbReference type="SUPFAM" id="SSF51556">
    <property type="entry name" value="Metallo-dependent hydrolases"/>
    <property type="match status" value="1"/>
</dbReference>
<feature type="domain" description="Amidohydrolase-related" evidence="1">
    <location>
        <begin position="93"/>
        <end position="422"/>
    </location>
</feature>
<dbReference type="InterPro" id="IPR051781">
    <property type="entry name" value="Metallo-dep_Hydrolase"/>
</dbReference>
<dbReference type="Gene3D" id="2.30.40.10">
    <property type="entry name" value="Urease, subunit C, domain 1"/>
    <property type="match status" value="1"/>
</dbReference>
<keyword evidence="3" id="KW-1185">Reference proteome</keyword>
<accession>A0A1M5MCF3</accession>
<proteinExistence type="predicted"/>